<dbReference type="PIRSF" id="PIRSF006060">
    <property type="entry name" value="AA_transporter"/>
    <property type="match status" value="1"/>
</dbReference>
<dbReference type="GO" id="GO:0022857">
    <property type="term" value="F:transmembrane transporter activity"/>
    <property type="evidence" value="ECO:0007669"/>
    <property type="project" value="InterPro"/>
</dbReference>
<feature type="transmembrane region" description="Helical" evidence="7">
    <location>
        <begin position="92"/>
        <end position="112"/>
    </location>
</feature>
<evidence type="ECO:0000256" key="6">
    <source>
        <dbReference type="ARBA" id="ARBA00023136"/>
    </source>
</evidence>
<evidence type="ECO:0000256" key="7">
    <source>
        <dbReference type="SAM" id="Phobius"/>
    </source>
</evidence>
<keyword evidence="6 7" id="KW-0472">Membrane</keyword>
<dbReference type="RefSeq" id="WP_153495106.1">
    <property type="nucleotide sequence ID" value="NZ_CAXYUY010000009.1"/>
</dbReference>
<comment type="caution">
    <text evidence="8">The sequence shown here is derived from an EMBL/GenBank/DDBJ whole genome shotgun (WGS) entry which is preliminary data.</text>
</comment>
<dbReference type="Proteomes" id="UP000439550">
    <property type="component" value="Unassembled WGS sequence"/>
</dbReference>
<feature type="transmembrane region" description="Helical" evidence="7">
    <location>
        <begin position="118"/>
        <end position="138"/>
    </location>
</feature>
<organism evidence="8 9">
    <name type="scientific">Lactococcus hircilactis</name>
    <dbReference type="NCBI Taxonomy" id="1494462"/>
    <lineage>
        <taxon>Bacteria</taxon>
        <taxon>Bacillati</taxon>
        <taxon>Bacillota</taxon>
        <taxon>Bacilli</taxon>
        <taxon>Lactobacillales</taxon>
        <taxon>Streptococcaceae</taxon>
        <taxon>Lactococcus</taxon>
    </lineage>
</organism>
<evidence type="ECO:0000256" key="2">
    <source>
        <dbReference type="ARBA" id="ARBA00022448"/>
    </source>
</evidence>
<dbReference type="PANTHER" id="PTHR42770:SF15">
    <property type="entry name" value="GLUTAMATE_GAMMA-AMINOBUTYRATE ANTIPORTER-RELATED"/>
    <property type="match status" value="1"/>
</dbReference>
<feature type="transmembrane region" description="Helical" evidence="7">
    <location>
        <begin position="193"/>
        <end position="216"/>
    </location>
</feature>
<keyword evidence="4 7" id="KW-0812">Transmembrane</keyword>
<feature type="transmembrane region" description="Helical" evidence="7">
    <location>
        <begin position="271"/>
        <end position="297"/>
    </location>
</feature>
<evidence type="ECO:0000256" key="5">
    <source>
        <dbReference type="ARBA" id="ARBA00022989"/>
    </source>
</evidence>
<dbReference type="OrthoDB" id="9791588at2"/>
<feature type="transmembrane region" description="Helical" evidence="7">
    <location>
        <begin position="428"/>
        <end position="449"/>
    </location>
</feature>
<evidence type="ECO:0000256" key="1">
    <source>
        <dbReference type="ARBA" id="ARBA00004651"/>
    </source>
</evidence>
<accession>A0A7X1Z6U4</accession>
<comment type="subcellular location">
    <subcellularLocation>
        <location evidence="1">Cell membrane</location>
        <topology evidence="1">Multi-pass membrane protein</topology>
    </subcellularLocation>
</comment>
<feature type="transmembrane region" description="Helical" evidence="7">
    <location>
        <begin position="7"/>
        <end position="26"/>
    </location>
</feature>
<feature type="transmembrane region" description="Helical" evidence="7">
    <location>
        <begin position="353"/>
        <end position="381"/>
    </location>
</feature>
<protein>
    <submittedName>
        <fullName evidence="8">Amino acid permease</fullName>
    </submittedName>
</protein>
<dbReference type="Gene3D" id="1.20.1740.10">
    <property type="entry name" value="Amino acid/polyamine transporter I"/>
    <property type="match status" value="1"/>
</dbReference>
<evidence type="ECO:0000256" key="3">
    <source>
        <dbReference type="ARBA" id="ARBA00022475"/>
    </source>
</evidence>
<evidence type="ECO:0000313" key="8">
    <source>
        <dbReference type="EMBL" id="MQW38714.1"/>
    </source>
</evidence>
<feature type="transmembrane region" description="Helical" evidence="7">
    <location>
        <begin position="328"/>
        <end position="347"/>
    </location>
</feature>
<feature type="transmembrane region" description="Helical" evidence="7">
    <location>
        <begin position="228"/>
        <end position="251"/>
    </location>
</feature>
<keyword evidence="2" id="KW-0813">Transport</keyword>
<feature type="transmembrane region" description="Helical" evidence="7">
    <location>
        <begin position="38"/>
        <end position="57"/>
    </location>
</feature>
<proteinExistence type="predicted"/>
<feature type="transmembrane region" description="Helical" evidence="7">
    <location>
        <begin position="150"/>
        <end position="173"/>
    </location>
</feature>
<gene>
    <name evidence="8" type="ORF">GHI93_01950</name>
</gene>
<dbReference type="AlphaFoldDB" id="A0A7X1Z6U4"/>
<keyword evidence="3" id="KW-1003">Cell membrane</keyword>
<reference evidence="8 9" key="1">
    <citation type="submission" date="2019-10" db="EMBL/GenBank/DDBJ databases">
        <authorList>
            <person name="Dong K."/>
        </authorList>
    </citation>
    <scope>NUCLEOTIDE SEQUENCE [LARGE SCALE GENOMIC DNA]</scope>
    <source>
        <strain evidence="8 9">DSM 28960</strain>
    </source>
</reference>
<feature type="transmembrane region" description="Helical" evidence="7">
    <location>
        <begin position="393"/>
        <end position="416"/>
    </location>
</feature>
<name>A0A7X1Z6U4_9LACT</name>
<dbReference type="GO" id="GO:0005886">
    <property type="term" value="C:plasma membrane"/>
    <property type="evidence" value="ECO:0007669"/>
    <property type="project" value="UniProtKB-SubCell"/>
</dbReference>
<dbReference type="PANTHER" id="PTHR42770">
    <property type="entry name" value="AMINO ACID TRANSPORTER-RELATED"/>
    <property type="match status" value="1"/>
</dbReference>
<evidence type="ECO:0000256" key="4">
    <source>
        <dbReference type="ARBA" id="ARBA00022692"/>
    </source>
</evidence>
<evidence type="ECO:0000313" key="9">
    <source>
        <dbReference type="Proteomes" id="UP000439550"/>
    </source>
</evidence>
<dbReference type="InterPro" id="IPR050367">
    <property type="entry name" value="APC_superfamily"/>
</dbReference>
<keyword evidence="5 7" id="KW-1133">Transmembrane helix</keyword>
<keyword evidence="9" id="KW-1185">Reference proteome</keyword>
<dbReference type="Pfam" id="PF13520">
    <property type="entry name" value="AA_permease_2"/>
    <property type="match status" value="1"/>
</dbReference>
<dbReference type="EMBL" id="WITJ01000002">
    <property type="protein sequence ID" value="MQW38714.1"/>
    <property type="molecule type" value="Genomic_DNA"/>
</dbReference>
<sequence length="455" mass="49044">MNAKKSYITVFQMSIMTIITIAGLRGLPAMAIMGWSSVVLYLIPAVMFFIPTALVAAELGATYEGGIYEWAKEGLGERWGLVAVWMQWIHNVVWYPAQLAFVAAAGASIFGLDQLPNSGLYIATVIVVVFWLAVWLSLKGGNLFAKVASFSGLVGVIIPTILLLIMGGLWLVTGQKISPTLTHSSVLPNFTNFAAIALVVQNVLAFAGMEVNAVHAQQMEHPKKYTRVVAVAFISALIIFVLPTLILAMVLPKNVNLSNGTVIAFEKLFAAFHLGFMGNVMAFAIVFGAIASIISWISGPSRGLLHAAQDDTLPAYFKKTNAKGAQEGILIIMGVIVTVLAGFYVIFPHDSVSMVFSFFIGTAVSLYVCMYLLMFISAIVLRIKGKIGKVGYHAPGLIFFCCMGMIACVAAFLLTFVPASGQKGIPDAFYPILVGIVFVLLSAPSLILYQIKHKK</sequence>
<dbReference type="InterPro" id="IPR002293">
    <property type="entry name" value="AA/rel_permease1"/>
</dbReference>